<protein>
    <submittedName>
        <fullName evidence="2">Uncharacterized protein</fullName>
    </submittedName>
</protein>
<dbReference type="OrthoDB" id="148308at2157"/>
<proteinExistence type="predicted"/>
<keyword evidence="3" id="KW-1185">Reference proteome</keyword>
<dbReference type="AlphaFoldDB" id="A0A284VIG6"/>
<feature type="compositionally biased region" description="Pro residues" evidence="1">
    <location>
        <begin position="180"/>
        <end position="194"/>
    </location>
</feature>
<accession>A0A284VIG6</accession>
<gene>
    <name evidence="2" type="ORF">MNV_1030009</name>
</gene>
<dbReference type="Proteomes" id="UP000218615">
    <property type="component" value="Unassembled WGS sequence"/>
</dbReference>
<evidence type="ECO:0000256" key="1">
    <source>
        <dbReference type="SAM" id="MobiDB-lite"/>
    </source>
</evidence>
<feature type="region of interest" description="Disordered" evidence="1">
    <location>
        <begin position="171"/>
        <end position="194"/>
    </location>
</feature>
<organism evidence="2 3">
    <name type="scientific">Candidatus Methanoperedens nitratireducens</name>
    <dbReference type="NCBI Taxonomy" id="1392998"/>
    <lineage>
        <taxon>Archaea</taxon>
        <taxon>Methanobacteriati</taxon>
        <taxon>Methanobacteriota</taxon>
        <taxon>Stenosarchaea group</taxon>
        <taxon>Methanomicrobia</taxon>
        <taxon>Methanosarcinales</taxon>
        <taxon>ANME-2 cluster</taxon>
        <taxon>Candidatus Methanoperedentaceae</taxon>
        <taxon>Candidatus Methanoperedens</taxon>
    </lineage>
</organism>
<dbReference type="EMBL" id="FZMP01000006">
    <property type="protein sequence ID" value="SNQ58989.1"/>
    <property type="molecule type" value="Genomic_DNA"/>
</dbReference>
<reference evidence="3" key="1">
    <citation type="submission" date="2017-06" db="EMBL/GenBank/DDBJ databases">
        <authorList>
            <person name="Cremers G."/>
        </authorList>
    </citation>
    <scope>NUCLEOTIDE SEQUENCE [LARGE SCALE GENOMIC DNA]</scope>
</reference>
<sequence>MKKLVPIVLLLLIVPFSGCTGSKSTSDNLPEELQNIQLANPNLNGKIVDVKLVPSDIRAGEKVTAELIIANAGTENITKESVEIRAKVETLDDTMANLALKFMGDDKKTRTFNIDFEDNIMPGTVKPISAYFQTQQEMQGRNLAGTYKITIILSVNGQKVDAKVIPVTLHSGKPREFTPTPTPPPTPTPAPTPVPTIAETLALTPTPTPTPEPVVTATPTGRKVYARIMANRFTEPKKEIDAGDAIMWDNIDDTRYTLIETGGKVANITVKDKVTFVFNTTGDYRFQLYYTNVRTPYSYQEIIVKVNTTINAINATNVTNATDASQ</sequence>
<evidence type="ECO:0000313" key="2">
    <source>
        <dbReference type="EMBL" id="SNQ58989.1"/>
    </source>
</evidence>
<name>A0A284VIG6_9EURY</name>
<dbReference type="RefSeq" id="WP_179293712.1">
    <property type="nucleotide sequence ID" value="NZ_FZMP01000006.1"/>
</dbReference>
<evidence type="ECO:0000313" key="3">
    <source>
        <dbReference type="Proteomes" id="UP000218615"/>
    </source>
</evidence>